<dbReference type="PROSITE" id="PS50297">
    <property type="entry name" value="ANK_REP_REGION"/>
    <property type="match status" value="1"/>
</dbReference>
<dbReference type="Pfam" id="PF00023">
    <property type="entry name" value="Ank"/>
    <property type="match status" value="1"/>
</dbReference>
<dbReference type="Proteomes" id="UP000479190">
    <property type="component" value="Unassembled WGS sequence"/>
</dbReference>
<name>A0A6H5I5E5_9HYME</name>
<accession>A0A6H5I5E5</accession>
<dbReference type="SUPFAM" id="SSF48403">
    <property type="entry name" value="Ankyrin repeat"/>
    <property type="match status" value="1"/>
</dbReference>
<proteinExistence type="predicted"/>
<evidence type="ECO:0000313" key="2">
    <source>
        <dbReference type="EMBL" id="CAB0033145.1"/>
    </source>
</evidence>
<dbReference type="PROSITE" id="PS50088">
    <property type="entry name" value="ANK_REPEAT"/>
    <property type="match status" value="1"/>
</dbReference>
<keyword evidence="3" id="KW-1185">Reference proteome</keyword>
<dbReference type="InterPro" id="IPR002110">
    <property type="entry name" value="Ankyrin_rpt"/>
</dbReference>
<dbReference type="InterPro" id="IPR036770">
    <property type="entry name" value="Ankyrin_rpt-contain_sf"/>
</dbReference>
<dbReference type="OrthoDB" id="20872at2759"/>
<feature type="repeat" description="ANK" evidence="1">
    <location>
        <begin position="136"/>
        <end position="168"/>
    </location>
</feature>
<evidence type="ECO:0000313" key="3">
    <source>
        <dbReference type="Proteomes" id="UP000479190"/>
    </source>
</evidence>
<dbReference type="EMBL" id="CADCXV010000699">
    <property type="protein sequence ID" value="CAB0033145.1"/>
    <property type="molecule type" value="Genomic_DNA"/>
</dbReference>
<reference evidence="2 3" key="1">
    <citation type="submission" date="2020-02" db="EMBL/GenBank/DDBJ databases">
        <authorList>
            <person name="Ferguson B K."/>
        </authorList>
    </citation>
    <scope>NUCLEOTIDE SEQUENCE [LARGE SCALE GENOMIC DNA]</scope>
</reference>
<protein>
    <submittedName>
        <fullName evidence="2">Uncharacterized protein</fullName>
    </submittedName>
</protein>
<dbReference type="SMART" id="SM00248">
    <property type="entry name" value="ANK"/>
    <property type="match status" value="1"/>
</dbReference>
<dbReference type="AlphaFoldDB" id="A0A6H5I5E5"/>
<dbReference type="Gene3D" id="1.25.40.20">
    <property type="entry name" value="Ankyrin repeat-containing domain"/>
    <property type="match status" value="1"/>
</dbReference>
<organism evidence="2 3">
    <name type="scientific">Trichogramma brassicae</name>
    <dbReference type="NCBI Taxonomy" id="86971"/>
    <lineage>
        <taxon>Eukaryota</taxon>
        <taxon>Metazoa</taxon>
        <taxon>Ecdysozoa</taxon>
        <taxon>Arthropoda</taxon>
        <taxon>Hexapoda</taxon>
        <taxon>Insecta</taxon>
        <taxon>Pterygota</taxon>
        <taxon>Neoptera</taxon>
        <taxon>Endopterygota</taxon>
        <taxon>Hymenoptera</taxon>
        <taxon>Apocrita</taxon>
        <taxon>Proctotrupomorpha</taxon>
        <taxon>Chalcidoidea</taxon>
        <taxon>Trichogrammatidae</taxon>
        <taxon>Trichogramma</taxon>
    </lineage>
</organism>
<gene>
    <name evidence="2" type="ORF">TBRA_LOCUS5065</name>
</gene>
<sequence length="253" mass="28348">MEDLNLKNAIINIIINLLNESEDYHFIFNKKHSNHGTASTSFTGRVKYLVKENFDNALPLFSGARTGQCLPSIEPIQCGKLSSSNSSAILLKSVEEGNFTYFGPSTSFMMRQTSGINLYMRVERDRPMQVDDQDESGNTPLHLALAEGNEEAVESLLRKGAGISTDSAMTFPRKSTFFRKIISPGGTIGALRVNSNTVMTFPEEVDVFSQNYLSGWNDRGTRYKFKLGDDYPRGSRRFFAKLSLRVPRSVLYV</sequence>
<keyword evidence="1" id="KW-0040">ANK repeat</keyword>
<evidence type="ECO:0000256" key="1">
    <source>
        <dbReference type="PROSITE-ProRule" id="PRU00023"/>
    </source>
</evidence>